<dbReference type="SUPFAM" id="SSF51717">
    <property type="entry name" value="Dihydropteroate synthetase-like"/>
    <property type="match status" value="1"/>
</dbReference>
<evidence type="ECO:0000256" key="18">
    <source>
        <dbReference type="ARBA" id="ARBA00022842"/>
    </source>
</evidence>
<dbReference type="VEuPathDB" id="FungiDB:PV07_04381"/>
<comment type="catalytic activity">
    <reaction evidence="1">
        <text>(7,8-dihydropterin-6-yl)methyl diphosphate + 4-aminobenzoate = 7,8-dihydropteroate + diphosphate</text>
        <dbReference type="Rhea" id="RHEA:19949"/>
        <dbReference type="ChEBI" id="CHEBI:17836"/>
        <dbReference type="ChEBI" id="CHEBI:17839"/>
        <dbReference type="ChEBI" id="CHEBI:33019"/>
        <dbReference type="ChEBI" id="CHEBI:72950"/>
        <dbReference type="EC" id="2.5.1.15"/>
    </reaction>
</comment>
<reference evidence="26 27" key="1">
    <citation type="submission" date="2015-01" db="EMBL/GenBank/DDBJ databases">
        <title>The Genome Sequence of Cladophialophora immunda CBS83496.</title>
        <authorList>
            <consortium name="The Broad Institute Genomics Platform"/>
            <person name="Cuomo C."/>
            <person name="de Hoog S."/>
            <person name="Gorbushina A."/>
            <person name="Stielow B."/>
            <person name="Teixiera M."/>
            <person name="Abouelleil A."/>
            <person name="Chapman S.B."/>
            <person name="Priest M."/>
            <person name="Young S.K."/>
            <person name="Wortman J."/>
            <person name="Nusbaum C."/>
            <person name="Birren B."/>
        </authorList>
    </citation>
    <scope>NUCLEOTIDE SEQUENCE [LARGE SCALE GENOMIC DNA]</scope>
    <source>
        <strain evidence="26 27">CBS 83496</strain>
    </source>
</reference>
<evidence type="ECO:0000256" key="23">
    <source>
        <dbReference type="ARBA" id="ARBA00067568"/>
    </source>
</evidence>
<dbReference type="AlphaFoldDB" id="A0A0D2B5J1"/>
<dbReference type="EC" id="2.7.6.3" evidence="12"/>
<dbReference type="GO" id="GO:0046872">
    <property type="term" value="F:metal ion binding"/>
    <property type="evidence" value="ECO:0007669"/>
    <property type="project" value="UniProtKB-KW"/>
</dbReference>
<sequence>MPIDLLTTFSRVPRIRSLPTFSNHAWSPAIQHDLYASKIQFSLRSNVRQRAFLTLSASPRRIVRNSTLLQYPLQANSFSLTAYRPLSQTNANMKPSTSAPGSLNKAVVAFGSNLGDRLANIEAGLFKMRENDLRVLKLSSLYETKPMYYDDQDTFLNGVCQIETSLEPLQLLDVLQAIENDLGRKRLIDKGPRTLDLDIILYNHDYFKHPRLNIPHMLMLEREFVLRPLADILPHEHLPADFSPTAPYRQISQLLEGLAERDTTMSPVTVLRPQMPLVRTHDVTRKTHVMAILNLTPDSFSDGGVHAAKGAESIKTTVASFIAAGASIIDVGGQSTRPKADYLGPQEEVERILPIVRVIREMKEAENVAISIDTFHSDVARQTILAGADIINDVSAGLLDPQMLSTVAELGKTIVLMHMRGDPHTMTKLTDYPDGVTNGVARELCERLQAALAAGIPPWRIILDPGLGFAKDQEQNLELLRSLQQLREQAEYAPTFRNFPWLMGPSRKGFVGSVTGVAEASGRSYGTAAAVTASIEGGADIVRIHDVREMVQVTKMADAIYRRP</sequence>
<dbReference type="InterPro" id="IPR045031">
    <property type="entry name" value="DHP_synth-like"/>
</dbReference>
<dbReference type="GO" id="GO:0005524">
    <property type="term" value="F:ATP binding"/>
    <property type="evidence" value="ECO:0007669"/>
    <property type="project" value="UniProtKB-KW"/>
</dbReference>
<accession>A0A0D2B5J1</accession>
<evidence type="ECO:0000259" key="25">
    <source>
        <dbReference type="PROSITE" id="PS50972"/>
    </source>
</evidence>
<dbReference type="GO" id="GO:0004156">
    <property type="term" value="F:dihydropteroate synthase activity"/>
    <property type="evidence" value="ECO:0007669"/>
    <property type="project" value="UniProtKB-EC"/>
</dbReference>
<evidence type="ECO:0000256" key="21">
    <source>
        <dbReference type="ARBA" id="ARBA00058009"/>
    </source>
</evidence>
<dbReference type="InterPro" id="IPR006390">
    <property type="entry name" value="DHP_synth_dom"/>
</dbReference>
<dbReference type="EMBL" id="KN847041">
    <property type="protein sequence ID" value="KIW32867.1"/>
    <property type="molecule type" value="Genomic_DNA"/>
</dbReference>
<comment type="catalytic activity">
    <reaction evidence="2">
        <text>6-hydroxymethyl-7,8-dihydropterin + ATP = (7,8-dihydropterin-6-yl)methyl diphosphate + AMP + H(+)</text>
        <dbReference type="Rhea" id="RHEA:11412"/>
        <dbReference type="ChEBI" id="CHEBI:15378"/>
        <dbReference type="ChEBI" id="CHEBI:30616"/>
        <dbReference type="ChEBI" id="CHEBI:44841"/>
        <dbReference type="ChEBI" id="CHEBI:72950"/>
        <dbReference type="ChEBI" id="CHEBI:456215"/>
        <dbReference type="EC" id="2.7.6.3"/>
    </reaction>
</comment>
<dbReference type="CDD" id="cd00483">
    <property type="entry name" value="HPPK"/>
    <property type="match status" value="1"/>
</dbReference>
<dbReference type="HOGENOM" id="CLU_008023_2_1_1"/>
<dbReference type="GO" id="GO:0004150">
    <property type="term" value="F:dihydroneopterin aldolase activity"/>
    <property type="evidence" value="ECO:0007669"/>
    <property type="project" value="UniProtKB-EC"/>
</dbReference>
<dbReference type="GO" id="GO:0046656">
    <property type="term" value="P:folic acid biosynthetic process"/>
    <property type="evidence" value="ECO:0007669"/>
    <property type="project" value="UniProtKB-KW"/>
</dbReference>
<keyword evidence="13" id="KW-0808">Transferase</keyword>
<dbReference type="OrthoDB" id="615426at2759"/>
<evidence type="ECO:0000256" key="15">
    <source>
        <dbReference type="ARBA" id="ARBA00022741"/>
    </source>
</evidence>
<dbReference type="GO" id="GO:0046654">
    <property type="term" value="P:tetrahydrofolate biosynthetic process"/>
    <property type="evidence" value="ECO:0007669"/>
    <property type="project" value="UniProtKB-UniPathway"/>
</dbReference>
<dbReference type="InterPro" id="IPR011005">
    <property type="entry name" value="Dihydropteroate_synth-like_sf"/>
</dbReference>
<evidence type="ECO:0000256" key="4">
    <source>
        <dbReference type="ARBA" id="ARBA00001946"/>
    </source>
</evidence>
<dbReference type="InterPro" id="IPR000489">
    <property type="entry name" value="Pterin-binding_dom"/>
</dbReference>
<dbReference type="CDD" id="cd00739">
    <property type="entry name" value="DHPS"/>
    <property type="match status" value="1"/>
</dbReference>
<dbReference type="PROSITE" id="PS00792">
    <property type="entry name" value="DHPS_1"/>
    <property type="match status" value="1"/>
</dbReference>
<keyword evidence="18" id="KW-0460">Magnesium</keyword>
<evidence type="ECO:0000256" key="11">
    <source>
        <dbReference type="ARBA" id="ARBA00013043"/>
    </source>
</evidence>
<evidence type="ECO:0000256" key="22">
    <source>
        <dbReference type="ARBA" id="ARBA00061548"/>
    </source>
</evidence>
<dbReference type="Pfam" id="PF00809">
    <property type="entry name" value="Pterin_bind"/>
    <property type="match status" value="1"/>
</dbReference>
<comment type="similarity">
    <text evidence="8">In the N-terminal section; belongs to the DHNA family.</text>
</comment>
<dbReference type="Gene3D" id="3.30.70.560">
    <property type="entry name" value="7,8-Dihydro-6-hydroxymethylpterin-pyrophosphokinase HPPK"/>
    <property type="match status" value="1"/>
</dbReference>
<evidence type="ECO:0000256" key="6">
    <source>
        <dbReference type="ARBA" id="ARBA00005013"/>
    </source>
</evidence>
<dbReference type="SUPFAM" id="SSF55083">
    <property type="entry name" value="6-hydroxymethyl-7,8-dihydropterin pyrophosphokinase, HPPK"/>
    <property type="match status" value="1"/>
</dbReference>
<keyword evidence="20" id="KW-0511">Multifunctional enzyme</keyword>
<dbReference type="GeneID" id="27343575"/>
<comment type="similarity">
    <text evidence="9">In the C-terminal section; belongs to the DHPS family.</text>
</comment>
<evidence type="ECO:0000256" key="7">
    <source>
        <dbReference type="ARBA" id="ARBA00005051"/>
    </source>
</evidence>
<proteinExistence type="inferred from homology"/>
<dbReference type="UniPathway" id="UPA00077">
    <property type="reaction ID" value="UER00155"/>
</dbReference>
<keyword evidence="14" id="KW-0479">Metal-binding</keyword>
<dbReference type="InterPro" id="IPR035907">
    <property type="entry name" value="Hppk_sf"/>
</dbReference>
<comment type="cofactor">
    <cofactor evidence="4">
        <name>Mg(2+)</name>
        <dbReference type="ChEBI" id="CHEBI:18420"/>
    </cofactor>
</comment>
<dbReference type="RefSeq" id="XP_016253083.1">
    <property type="nucleotide sequence ID" value="XM_016391181.1"/>
</dbReference>
<evidence type="ECO:0000256" key="2">
    <source>
        <dbReference type="ARBA" id="ARBA00000198"/>
    </source>
</evidence>
<evidence type="ECO:0000313" key="26">
    <source>
        <dbReference type="EMBL" id="KIW32867.1"/>
    </source>
</evidence>
<keyword evidence="17" id="KW-0067">ATP-binding</keyword>
<dbReference type="Pfam" id="PF01288">
    <property type="entry name" value="HPPK"/>
    <property type="match status" value="1"/>
</dbReference>
<dbReference type="GO" id="GO:0016301">
    <property type="term" value="F:kinase activity"/>
    <property type="evidence" value="ECO:0007669"/>
    <property type="project" value="UniProtKB-KW"/>
</dbReference>
<comment type="function">
    <text evidence="21">Catalyzes three sequential steps of tetrahydrofolate biosynthesis.</text>
</comment>
<feature type="domain" description="Pterin-binding" evidence="25">
    <location>
        <begin position="287"/>
        <end position="555"/>
    </location>
</feature>
<evidence type="ECO:0000313" key="27">
    <source>
        <dbReference type="Proteomes" id="UP000054466"/>
    </source>
</evidence>
<dbReference type="NCBIfam" id="TIGR01498">
    <property type="entry name" value="folK"/>
    <property type="match status" value="1"/>
</dbReference>
<dbReference type="EC" id="2.5.1.15" evidence="10"/>
<dbReference type="PROSITE" id="PS00793">
    <property type="entry name" value="DHPS_2"/>
    <property type="match status" value="1"/>
</dbReference>
<evidence type="ECO:0000256" key="13">
    <source>
        <dbReference type="ARBA" id="ARBA00022679"/>
    </source>
</evidence>
<comment type="similarity">
    <text evidence="22">In the central section; belongs to the HPPK family.</text>
</comment>
<keyword evidence="16" id="KW-0418">Kinase</keyword>
<evidence type="ECO:0000256" key="24">
    <source>
        <dbReference type="ARBA" id="ARBA00068111"/>
    </source>
</evidence>
<name>A0A0D2B5J1_9EURO</name>
<comment type="pathway">
    <text evidence="6">Cofactor biosynthesis; tetrahydrofolate biosynthesis; 2-amino-4-hydroxy-6-hydroxymethyl-7,8-dihydropteridine diphosphate from 7,8-dihydroneopterin triphosphate: step 3/4.</text>
</comment>
<evidence type="ECO:0000256" key="3">
    <source>
        <dbReference type="ARBA" id="ARBA00001353"/>
    </source>
</evidence>
<evidence type="ECO:0000256" key="17">
    <source>
        <dbReference type="ARBA" id="ARBA00022840"/>
    </source>
</evidence>
<dbReference type="InterPro" id="IPR000550">
    <property type="entry name" value="Hppk"/>
</dbReference>
<dbReference type="PROSITE" id="PS00794">
    <property type="entry name" value="HPPK"/>
    <property type="match status" value="1"/>
</dbReference>
<comment type="pathway">
    <text evidence="5">Cofactor biosynthesis; tetrahydrofolate biosynthesis; 7,8-dihydrofolate from 2-amino-4-hydroxy-6-hydroxymethyl-7,8-dihydropteridine diphosphate and 4-aminobenzoate: step 1/2.</text>
</comment>
<organism evidence="26 27">
    <name type="scientific">Cladophialophora immunda</name>
    <dbReference type="NCBI Taxonomy" id="569365"/>
    <lineage>
        <taxon>Eukaryota</taxon>
        <taxon>Fungi</taxon>
        <taxon>Dikarya</taxon>
        <taxon>Ascomycota</taxon>
        <taxon>Pezizomycotina</taxon>
        <taxon>Eurotiomycetes</taxon>
        <taxon>Chaetothyriomycetidae</taxon>
        <taxon>Chaetothyriales</taxon>
        <taxon>Herpotrichiellaceae</taxon>
        <taxon>Cladophialophora</taxon>
    </lineage>
</organism>
<evidence type="ECO:0000256" key="12">
    <source>
        <dbReference type="ARBA" id="ARBA00013253"/>
    </source>
</evidence>
<keyword evidence="19" id="KW-0289">Folate biosynthesis</keyword>
<evidence type="ECO:0000256" key="14">
    <source>
        <dbReference type="ARBA" id="ARBA00022723"/>
    </source>
</evidence>
<evidence type="ECO:0000256" key="8">
    <source>
        <dbReference type="ARBA" id="ARBA00009640"/>
    </source>
</evidence>
<dbReference type="GO" id="GO:0005740">
    <property type="term" value="C:mitochondrial envelope"/>
    <property type="evidence" value="ECO:0007669"/>
    <property type="project" value="TreeGrafter"/>
</dbReference>
<dbReference type="FunFam" id="3.20.20.20:FF:000006">
    <property type="entry name" value="Dihydropteroate synthase"/>
    <property type="match status" value="1"/>
</dbReference>
<comment type="pathway">
    <text evidence="7">Cofactor biosynthesis; tetrahydrofolate biosynthesis; 2-amino-4-hydroxy-6-hydroxymethyl-7,8-dihydropteridine diphosphate from 7,8-dihydroneopterin triphosphate: step 4/4.</text>
</comment>
<evidence type="ECO:0000256" key="1">
    <source>
        <dbReference type="ARBA" id="ARBA00000012"/>
    </source>
</evidence>
<dbReference type="NCBIfam" id="TIGR01496">
    <property type="entry name" value="DHPS"/>
    <property type="match status" value="1"/>
</dbReference>
<evidence type="ECO:0000256" key="10">
    <source>
        <dbReference type="ARBA" id="ARBA00012458"/>
    </source>
</evidence>
<evidence type="ECO:0000256" key="20">
    <source>
        <dbReference type="ARBA" id="ARBA00023268"/>
    </source>
</evidence>
<dbReference type="STRING" id="569365.A0A0D2B5J1"/>
<evidence type="ECO:0000256" key="9">
    <source>
        <dbReference type="ARBA" id="ARBA00009951"/>
    </source>
</evidence>
<dbReference type="EC" id="4.1.2.25" evidence="11"/>
<evidence type="ECO:0000256" key="16">
    <source>
        <dbReference type="ARBA" id="ARBA00022777"/>
    </source>
</evidence>
<dbReference type="Proteomes" id="UP000054466">
    <property type="component" value="Unassembled WGS sequence"/>
</dbReference>
<protein>
    <recommendedName>
        <fullName evidence="23">Folic acid synthesis protein FOL1</fullName>
        <ecNumber evidence="10">2.5.1.15</ecNumber>
        <ecNumber evidence="12">2.7.6.3</ecNumber>
        <ecNumber evidence="11">4.1.2.25</ecNumber>
    </recommendedName>
    <alternativeName>
        <fullName evidence="24">Folic acid synthesis protein fol1</fullName>
    </alternativeName>
</protein>
<dbReference type="PANTHER" id="PTHR20941">
    <property type="entry name" value="FOLATE SYNTHESIS PROTEINS"/>
    <property type="match status" value="1"/>
</dbReference>
<keyword evidence="27" id="KW-1185">Reference proteome</keyword>
<dbReference type="PROSITE" id="PS50972">
    <property type="entry name" value="PTERIN_BINDING"/>
    <property type="match status" value="1"/>
</dbReference>
<dbReference type="PANTHER" id="PTHR20941:SF1">
    <property type="entry name" value="FOLIC ACID SYNTHESIS PROTEIN FOL1"/>
    <property type="match status" value="1"/>
</dbReference>
<gene>
    <name evidence="26" type="ORF">PV07_04381</name>
</gene>
<evidence type="ECO:0000256" key="5">
    <source>
        <dbReference type="ARBA" id="ARBA00004763"/>
    </source>
</evidence>
<dbReference type="GO" id="GO:0003848">
    <property type="term" value="F:2-amino-4-hydroxy-6-hydroxymethyldihydropteridine diphosphokinase activity"/>
    <property type="evidence" value="ECO:0007669"/>
    <property type="project" value="UniProtKB-EC"/>
</dbReference>
<comment type="catalytic activity">
    <reaction evidence="3">
        <text>7,8-dihydroneopterin = 6-hydroxymethyl-7,8-dihydropterin + glycolaldehyde</text>
        <dbReference type="Rhea" id="RHEA:10540"/>
        <dbReference type="ChEBI" id="CHEBI:17001"/>
        <dbReference type="ChEBI" id="CHEBI:17071"/>
        <dbReference type="ChEBI" id="CHEBI:44841"/>
        <dbReference type="EC" id="4.1.2.25"/>
    </reaction>
</comment>
<keyword evidence="15" id="KW-0547">Nucleotide-binding</keyword>
<evidence type="ECO:0000256" key="19">
    <source>
        <dbReference type="ARBA" id="ARBA00022909"/>
    </source>
</evidence>
<dbReference type="Gene3D" id="3.20.20.20">
    <property type="entry name" value="Dihydropteroate synthase-like"/>
    <property type="match status" value="1"/>
</dbReference>